<dbReference type="InterPro" id="IPR044066">
    <property type="entry name" value="TRIAD_supradom"/>
</dbReference>
<comment type="caution">
    <text evidence="13">The sequence shown here is derived from an EMBL/GenBank/DDBJ whole genome shotgun (WGS) entry which is preliminary data.</text>
</comment>
<evidence type="ECO:0000256" key="9">
    <source>
        <dbReference type="SAM" id="MobiDB-lite"/>
    </source>
</evidence>
<dbReference type="GO" id="GO:0097039">
    <property type="term" value="P:protein linear polyubiquitination"/>
    <property type="evidence" value="ECO:0007669"/>
    <property type="project" value="TreeGrafter"/>
</dbReference>
<feature type="compositionally biased region" description="Pro residues" evidence="9">
    <location>
        <begin position="211"/>
        <end position="220"/>
    </location>
</feature>
<gene>
    <name evidence="13" type="ORF">NHX12_021865</name>
</gene>
<dbReference type="InterPro" id="IPR036339">
    <property type="entry name" value="PUB-like_dom_sf"/>
</dbReference>
<feature type="compositionally biased region" description="Low complexity" evidence="9">
    <location>
        <begin position="285"/>
        <end position="304"/>
    </location>
</feature>
<evidence type="ECO:0000256" key="3">
    <source>
        <dbReference type="ARBA" id="ARBA00022723"/>
    </source>
</evidence>
<sequence length="1120" mass="122852">MTAILKLNEARRRVGSELTCVGSGPQVKAGVQSMADLPLSLSVKYRIIDAEAIVRGNATGSTRTQVVERMGKLVKALNILEKYGCNLTNPSRPQYWRSVKHNNPVFKSTVDSMQGGRGVLYLYGYTIQEVDGVCFPNDIKQPDRDKVAEVTLEVMCLRLEVDMLIKGTHPHPEAFQDVIPLVVSQAQEETKEGEVVSPEGANGARGTSTKTPPPRPPPPTITAKTPILTPNASTTTPTSNPTTPSPNLTTPTPSPTIPTPNPTIPTPNPTPPSPNPTTPTPNPTTPMSTPAVTSPVRPSSPTSTPMVQLFCEPCDSLYHRNPQRALHKREPIQTAIKGHEGTDVTPAKTDSSLASWWTCGHCSTENQMRGILCVGCQRPHLATPCPGSQEDPRLATSCPGSQEDPRLATPCPGPQEDPRLATPCPSSQEDPRLATPCPGPQEDPLKLSLASFAEWQCKCCTMINKGCSVLCGACDRPRLATLPNVITSPRATPTMVGGCSSQFSKGAWSCLKAPCFTARCEAGLSIGLPDNLWICQSCTYQNSVPSLSPAKDPPQTLKPDNQKRQANREDSLRLIKHIKEAEKRGISPEEVCAALVSCGNSNTNPCDWLNLELPHLLDEICVMATSSVNGNGDTEGPPGPHVVVGGAEMQLSRVEAKQAWLAARGDVQGAVTRLLRDREAKMRELRSLGFQDEGSCQEALMQSGGQVAGALPLLQRASLEPFRQRVDTNQSEAPIDAKNPDTQRMCRRLLALYGLPSWGRCELALSLLQEEDVQYTLEDVVAAVKESQNREFILRHIKTECPFCSGFFPREKMQSLTSCQCIMCHDCFKQYFDLAVKEKHVMDIVCPSCTSLDTNDQEKMLIYLSTLEIQLRDCLEKEVFDIFTKKVLEHTMMKDPKFLWCHNSFCAKCKKPKQGLAGFLLENGIRCPSCRFQYALAKGGCMHFTCTRCKHQFCSGCNNPFQKVCKNVPCGMMNSLHAHHPRDCLYHLRDWAPERLQDLLQRNGVAFNTEPPEDAENGSCSVMQQDEAGAQLVDAACGEATADGQAGLCKKHYTEYLVSLINNSSLDPAQLYEGNELDVACGRYHVVVPREENEEDAAYSARQLEKLQEVQLGDKVPRRQ</sequence>
<evidence type="ECO:0000256" key="7">
    <source>
        <dbReference type="ARBA" id="ARBA00022833"/>
    </source>
</evidence>
<keyword evidence="2" id="KW-0808">Transferase</keyword>
<dbReference type="SMART" id="SM00547">
    <property type="entry name" value="ZnF_RBZ"/>
    <property type="match status" value="2"/>
</dbReference>
<dbReference type="GO" id="GO:0036435">
    <property type="term" value="F:K48-linked polyubiquitin modification-dependent protein binding"/>
    <property type="evidence" value="ECO:0007669"/>
    <property type="project" value="TreeGrafter"/>
</dbReference>
<evidence type="ECO:0000259" key="10">
    <source>
        <dbReference type="PROSITE" id="PS50089"/>
    </source>
</evidence>
<dbReference type="Pfam" id="PF22191">
    <property type="entry name" value="IBR_1"/>
    <property type="match status" value="1"/>
</dbReference>
<dbReference type="Proteomes" id="UP001148018">
    <property type="component" value="Unassembled WGS sequence"/>
</dbReference>
<dbReference type="Pfam" id="PF09409">
    <property type="entry name" value="PUB"/>
    <property type="match status" value="1"/>
</dbReference>
<dbReference type="PANTHER" id="PTHR16004">
    <property type="entry name" value="RING FINGER PROTEIN 31-RELATED"/>
    <property type="match status" value="1"/>
</dbReference>
<dbReference type="GO" id="GO:0008270">
    <property type="term" value="F:zinc ion binding"/>
    <property type="evidence" value="ECO:0007669"/>
    <property type="project" value="UniProtKB-KW"/>
</dbReference>
<accession>A0A9Q0EWJ8</accession>
<dbReference type="PROSITE" id="PS51873">
    <property type="entry name" value="TRIAD"/>
    <property type="match status" value="1"/>
</dbReference>
<keyword evidence="3" id="KW-0479">Metal-binding</keyword>
<dbReference type="InterPro" id="IPR026254">
    <property type="entry name" value="RNF31-like"/>
</dbReference>
<dbReference type="InterPro" id="IPR001876">
    <property type="entry name" value="Znf_RanBP2"/>
</dbReference>
<evidence type="ECO:0000256" key="6">
    <source>
        <dbReference type="ARBA" id="ARBA00022786"/>
    </source>
</evidence>
<dbReference type="InterPro" id="IPR001841">
    <property type="entry name" value="Znf_RING"/>
</dbReference>
<comment type="similarity">
    <text evidence="1">Belongs to the RBR family.</text>
</comment>
<dbReference type="InterPro" id="IPR018997">
    <property type="entry name" value="PUB_domain"/>
</dbReference>
<dbReference type="GO" id="GO:1990450">
    <property type="term" value="F:linear polyubiquitin binding"/>
    <property type="evidence" value="ECO:0007669"/>
    <property type="project" value="TreeGrafter"/>
</dbReference>
<dbReference type="PRINTS" id="PR01217">
    <property type="entry name" value="PRICHEXTENSN"/>
</dbReference>
<feature type="domain" description="RING-type" evidence="12">
    <location>
        <begin position="797"/>
        <end position="983"/>
    </location>
</feature>
<organism evidence="13 14">
    <name type="scientific">Muraenolepis orangiensis</name>
    <name type="common">Patagonian moray cod</name>
    <dbReference type="NCBI Taxonomy" id="630683"/>
    <lineage>
        <taxon>Eukaryota</taxon>
        <taxon>Metazoa</taxon>
        <taxon>Chordata</taxon>
        <taxon>Craniata</taxon>
        <taxon>Vertebrata</taxon>
        <taxon>Euteleostomi</taxon>
        <taxon>Actinopterygii</taxon>
        <taxon>Neopterygii</taxon>
        <taxon>Teleostei</taxon>
        <taxon>Neoteleostei</taxon>
        <taxon>Acanthomorphata</taxon>
        <taxon>Zeiogadaria</taxon>
        <taxon>Gadariae</taxon>
        <taxon>Gadiformes</taxon>
        <taxon>Muraenolepidoidei</taxon>
        <taxon>Muraenolepididae</taxon>
        <taxon>Muraenolepis</taxon>
    </lineage>
</organism>
<dbReference type="SUPFAM" id="SSF143503">
    <property type="entry name" value="PUG domain-like"/>
    <property type="match status" value="1"/>
</dbReference>
<feature type="region of interest" description="Disordered" evidence="9">
    <location>
        <begin position="189"/>
        <end position="304"/>
    </location>
</feature>
<dbReference type="EMBL" id="JANIIK010000037">
    <property type="protein sequence ID" value="KAJ3611852.1"/>
    <property type="molecule type" value="Genomic_DNA"/>
</dbReference>
<feature type="region of interest" description="Disordered" evidence="9">
    <location>
        <begin position="545"/>
        <end position="570"/>
    </location>
</feature>
<keyword evidence="6" id="KW-0833">Ubl conjugation pathway</keyword>
<feature type="domain" description="RanBP2-type" evidence="11">
    <location>
        <begin position="451"/>
        <end position="480"/>
    </location>
</feature>
<feature type="compositionally biased region" description="Basic and acidic residues" evidence="9">
    <location>
        <begin position="560"/>
        <end position="570"/>
    </location>
</feature>
<dbReference type="SUPFAM" id="SSF57850">
    <property type="entry name" value="RING/U-box"/>
    <property type="match status" value="2"/>
</dbReference>
<dbReference type="Pfam" id="PF18091">
    <property type="entry name" value="E3_UbLigase_RBR"/>
    <property type="match status" value="1"/>
</dbReference>
<dbReference type="GO" id="GO:0071797">
    <property type="term" value="C:LUBAC complex"/>
    <property type="evidence" value="ECO:0007669"/>
    <property type="project" value="InterPro"/>
</dbReference>
<feature type="domain" description="RING-type" evidence="10">
    <location>
        <begin position="801"/>
        <end position="850"/>
    </location>
</feature>
<dbReference type="InterPro" id="IPR032065">
    <property type="entry name" value="RNF31-UBA"/>
</dbReference>
<dbReference type="InterPro" id="IPR047542">
    <property type="entry name" value="Rcat_RBR_RNF31-like"/>
</dbReference>
<protein>
    <recommendedName>
        <fullName evidence="15">RBR-type E3 ubiquitin transferase</fullName>
    </recommendedName>
</protein>
<evidence type="ECO:0000256" key="5">
    <source>
        <dbReference type="ARBA" id="ARBA00022771"/>
    </source>
</evidence>
<dbReference type="AlphaFoldDB" id="A0A9Q0EWJ8"/>
<evidence type="ECO:0000259" key="11">
    <source>
        <dbReference type="PROSITE" id="PS50199"/>
    </source>
</evidence>
<dbReference type="GO" id="GO:0061630">
    <property type="term" value="F:ubiquitin protein ligase activity"/>
    <property type="evidence" value="ECO:0007669"/>
    <property type="project" value="TreeGrafter"/>
</dbReference>
<evidence type="ECO:0000259" key="12">
    <source>
        <dbReference type="PROSITE" id="PS51873"/>
    </source>
</evidence>
<dbReference type="Gene3D" id="1.10.8.10">
    <property type="entry name" value="DNA helicase RuvA subunit, C-terminal domain"/>
    <property type="match status" value="1"/>
</dbReference>
<evidence type="ECO:0000313" key="13">
    <source>
        <dbReference type="EMBL" id="KAJ3611852.1"/>
    </source>
</evidence>
<evidence type="ECO:0000313" key="14">
    <source>
        <dbReference type="Proteomes" id="UP001148018"/>
    </source>
</evidence>
<dbReference type="Pfam" id="PF16678">
    <property type="entry name" value="UBA_HOIP"/>
    <property type="match status" value="1"/>
</dbReference>
<keyword evidence="4" id="KW-0677">Repeat</keyword>
<dbReference type="Gene3D" id="1.20.58.2190">
    <property type="match status" value="1"/>
</dbReference>
<feature type="region of interest" description="Disordered" evidence="9">
    <location>
        <begin position="385"/>
        <end position="436"/>
    </location>
</feature>
<dbReference type="PROSITE" id="PS01358">
    <property type="entry name" value="ZF_RANBP2_1"/>
    <property type="match status" value="2"/>
</dbReference>
<evidence type="ECO:0000256" key="1">
    <source>
        <dbReference type="ARBA" id="ARBA00008278"/>
    </source>
</evidence>
<dbReference type="PROSITE" id="PS50199">
    <property type="entry name" value="ZF_RANBP2_2"/>
    <property type="match status" value="1"/>
</dbReference>
<evidence type="ECO:0000256" key="2">
    <source>
        <dbReference type="ARBA" id="ARBA00022679"/>
    </source>
</evidence>
<dbReference type="Gene3D" id="3.30.40.10">
    <property type="entry name" value="Zinc/RING finger domain, C3HC4 (zinc finger)"/>
    <property type="match status" value="2"/>
</dbReference>
<dbReference type="InterPro" id="IPR057426">
    <property type="entry name" value="RNF31_UBA_3"/>
</dbReference>
<proteinExistence type="inferred from homology"/>
<feature type="compositionally biased region" description="Low complexity" evidence="9">
    <location>
        <begin position="221"/>
        <end position="251"/>
    </location>
</feature>
<dbReference type="OrthoDB" id="9978677at2759"/>
<dbReference type="Gene3D" id="6.10.140.1100">
    <property type="match status" value="1"/>
</dbReference>
<reference evidence="13" key="1">
    <citation type="submission" date="2022-07" db="EMBL/GenBank/DDBJ databases">
        <title>Chromosome-level genome of Muraenolepis orangiensis.</title>
        <authorList>
            <person name="Kim J."/>
        </authorList>
    </citation>
    <scope>NUCLEOTIDE SEQUENCE</scope>
    <source>
        <strain evidence="13">KU_S4_2022</strain>
        <tissue evidence="13">Muscle</tissue>
    </source>
</reference>
<dbReference type="PANTHER" id="PTHR16004:SF5">
    <property type="entry name" value="E3 UBIQUITIN-PROTEIN LIGASE RNF31"/>
    <property type="match status" value="1"/>
</dbReference>
<feature type="compositionally biased region" description="Pro residues" evidence="9">
    <location>
        <begin position="252"/>
        <end position="284"/>
    </location>
</feature>
<evidence type="ECO:0000256" key="4">
    <source>
        <dbReference type="ARBA" id="ARBA00022737"/>
    </source>
</evidence>
<dbReference type="GO" id="GO:0070530">
    <property type="term" value="F:K63-linked polyubiquitin modification-dependent protein binding"/>
    <property type="evidence" value="ECO:0007669"/>
    <property type="project" value="TreeGrafter"/>
</dbReference>
<evidence type="ECO:0008006" key="15">
    <source>
        <dbReference type="Google" id="ProtNLM"/>
    </source>
</evidence>
<evidence type="ECO:0000256" key="8">
    <source>
        <dbReference type="PROSITE-ProRule" id="PRU00322"/>
    </source>
</evidence>
<keyword evidence="14" id="KW-1185">Reference proteome</keyword>
<dbReference type="InterPro" id="IPR041031">
    <property type="entry name" value="RNF31_C"/>
</dbReference>
<dbReference type="PROSITE" id="PS50089">
    <property type="entry name" value="ZF_RING_2"/>
    <property type="match status" value="1"/>
</dbReference>
<dbReference type="InterPro" id="IPR013083">
    <property type="entry name" value="Znf_RING/FYVE/PHD"/>
</dbReference>
<keyword evidence="5 8" id="KW-0863">Zinc-finger</keyword>
<name>A0A9Q0EWJ8_9TELE</name>
<dbReference type="CDD" id="cd20351">
    <property type="entry name" value="Rcat_RBR_HOIP"/>
    <property type="match status" value="1"/>
</dbReference>
<keyword evidence="7" id="KW-0862">Zinc</keyword>
<dbReference type="Pfam" id="PF25163">
    <property type="entry name" value="UBA_RNF31"/>
    <property type="match status" value="1"/>
</dbReference>